<dbReference type="PANTHER" id="PTHR42655">
    <property type="entry name" value="GLYCOGEN PHOSPHORYLASE"/>
    <property type="match status" value="1"/>
</dbReference>
<dbReference type="SUPFAM" id="SSF53756">
    <property type="entry name" value="UDP-Glycosyltransferase/glycogen phosphorylase"/>
    <property type="match status" value="1"/>
</dbReference>
<dbReference type="GO" id="GO:0005975">
    <property type="term" value="P:carbohydrate metabolic process"/>
    <property type="evidence" value="ECO:0007669"/>
    <property type="project" value="InterPro"/>
</dbReference>
<dbReference type="InterPro" id="IPR024517">
    <property type="entry name" value="Glycogen_phosphorylase_DUF3417"/>
</dbReference>
<feature type="domain" description="DUF3417" evidence="4">
    <location>
        <begin position="5"/>
        <end position="105"/>
    </location>
</feature>
<dbReference type="Pfam" id="PF00343">
    <property type="entry name" value="Phosphorylase"/>
    <property type="match status" value="1"/>
</dbReference>
<dbReference type="GO" id="GO:0008184">
    <property type="term" value="F:glycogen phosphorylase activity"/>
    <property type="evidence" value="ECO:0007669"/>
    <property type="project" value="InterPro"/>
</dbReference>
<dbReference type="InterPro" id="IPR011834">
    <property type="entry name" value="Agluc_phsphrylas"/>
</dbReference>
<feature type="non-terminal residue" evidence="5">
    <location>
        <position position="497"/>
    </location>
</feature>
<dbReference type="PANTHER" id="PTHR42655:SF1">
    <property type="entry name" value="GLYCOGEN PHOSPHORYLASE"/>
    <property type="match status" value="1"/>
</dbReference>
<protein>
    <submittedName>
        <fullName evidence="5">Alpha-glucan family phosphorylase</fullName>
    </submittedName>
</protein>
<comment type="caution">
    <text evidence="5">The sequence shown here is derived from an EMBL/GenBank/DDBJ whole genome shotgun (WGS) entry which is preliminary data.</text>
</comment>
<accession>A0A7C3GJ84</accession>
<evidence type="ECO:0000259" key="4">
    <source>
        <dbReference type="Pfam" id="PF11897"/>
    </source>
</evidence>
<dbReference type="InterPro" id="IPR052182">
    <property type="entry name" value="Glycogen/Maltodextrin_Phosph"/>
</dbReference>
<comment type="catalytic activity">
    <reaction evidence="1">
        <text>[(1-&gt;4)-alpha-D-glucosyl](n) + phosphate = [(1-&gt;4)-alpha-D-glucosyl](n-1) + alpha-D-glucose 1-phosphate</text>
        <dbReference type="Rhea" id="RHEA:41732"/>
        <dbReference type="Rhea" id="RHEA-COMP:9584"/>
        <dbReference type="Rhea" id="RHEA-COMP:9586"/>
        <dbReference type="ChEBI" id="CHEBI:15444"/>
        <dbReference type="ChEBI" id="CHEBI:43474"/>
        <dbReference type="ChEBI" id="CHEBI:58601"/>
        <dbReference type="EC" id="2.4.1.1"/>
    </reaction>
</comment>
<dbReference type="Proteomes" id="UP000886043">
    <property type="component" value="Unassembled WGS sequence"/>
</dbReference>
<evidence type="ECO:0000256" key="1">
    <source>
        <dbReference type="ARBA" id="ARBA00001275"/>
    </source>
</evidence>
<gene>
    <name evidence="5" type="primary">glgP</name>
    <name evidence="5" type="ORF">ENJ40_00185</name>
</gene>
<evidence type="ECO:0000256" key="3">
    <source>
        <dbReference type="ARBA" id="ARBA00022533"/>
    </source>
</evidence>
<dbReference type="InterPro" id="IPR000811">
    <property type="entry name" value="Glyco_trans_35"/>
</dbReference>
<dbReference type="Pfam" id="PF11897">
    <property type="entry name" value="DUF3417"/>
    <property type="match status" value="1"/>
</dbReference>
<dbReference type="AlphaFoldDB" id="A0A7C3GJ84"/>
<name>A0A7C3GJ84_9BACT</name>
<dbReference type="Gene3D" id="3.40.50.2000">
    <property type="entry name" value="Glycogen Phosphorylase B"/>
    <property type="match status" value="3"/>
</dbReference>
<comment type="similarity">
    <text evidence="2">Belongs to the glycogen phosphorylase family.</text>
</comment>
<dbReference type="NCBIfam" id="TIGR02094">
    <property type="entry name" value="more_P_ylases"/>
    <property type="match status" value="1"/>
</dbReference>
<keyword evidence="3" id="KW-0021">Allosteric enzyme</keyword>
<dbReference type="EMBL" id="DRMH01000004">
    <property type="protein sequence ID" value="HFC96861.1"/>
    <property type="molecule type" value="Genomic_DNA"/>
</dbReference>
<evidence type="ECO:0000256" key="2">
    <source>
        <dbReference type="ARBA" id="ARBA00006047"/>
    </source>
</evidence>
<sequence length="497" mass="58686">MSILHLEKLKELAYNLWWSWHPEAKDLFRRIDPIIWSEIRENPIKLLLCASDRIAELLKNPDFLCKVEYVYRIYRHYLETPGPFYARLKRPIAFFSAEYGLHHSLYIYAGGLGLLAGDILKEASDLNLPLVGIGFMYPQGYIRQRIRADGTQEELSNHIHKEEMPVQKIYDEKGDWLKVWCYCFDEPIFAGVWKVEVGRVRVYLLDTDGEENSTRHRRISYQLYTSDPEMRLKQQIVLGFGGYALLERLGMNIGGFHVNEDYPAFVLVARLVRLVQQGFSLEEAVRYVRHTSLFTTHTPLRAAINTYPLEMIEKQFHFLWEKRKLDREFFLSLGTNPEHPEEGYNTTILGIRLSKYINAVSRRHQEVARKQWHFMWPDLEEEEVPIDYVTNGAHLPTWIDEDLRTLLNDYLGEDWIHVHDCEDLWQMIDRIPDEVLWKVHKDNKWELIHLIKDRLRARWREGNLDPGLVVAQGALLDPDYLTLGFARRMTGYKRATL</sequence>
<dbReference type="GO" id="GO:0030170">
    <property type="term" value="F:pyridoxal phosphate binding"/>
    <property type="evidence" value="ECO:0007669"/>
    <property type="project" value="InterPro"/>
</dbReference>
<proteinExistence type="inferred from homology"/>
<organism evidence="5">
    <name type="scientific">Thermosulfurimonas dismutans</name>
    <dbReference type="NCBI Taxonomy" id="999894"/>
    <lineage>
        <taxon>Bacteria</taxon>
        <taxon>Pseudomonadati</taxon>
        <taxon>Thermodesulfobacteriota</taxon>
        <taxon>Thermodesulfobacteria</taxon>
        <taxon>Thermodesulfobacteriales</taxon>
        <taxon>Thermodesulfobacteriaceae</taxon>
        <taxon>Thermosulfurimonas</taxon>
    </lineage>
</organism>
<evidence type="ECO:0000313" key="5">
    <source>
        <dbReference type="EMBL" id="HFC96861.1"/>
    </source>
</evidence>
<reference evidence="5" key="1">
    <citation type="journal article" date="2020" name="mSystems">
        <title>Genome- and Community-Level Interaction Insights into Carbon Utilization and Element Cycling Functions of Hydrothermarchaeota in Hydrothermal Sediment.</title>
        <authorList>
            <person name="Zhou Z."/>
            <person name="Liu Y."/>
            <person name="Xu W."/>
            <person name="Pan J."/>
            <person name="Luo Z.H."/>
            <person name="Li M."/>
        </authorList>
    </citation>
    <scope>NUCLEOTIDE SEQUENCE [LARGE SCALE GENOMIC DNA]</scope>
    <source>
        <strain evidence="5">HyVt-483</strain>
    </source>
</reference>